<accession>A0A0B0PFU7</accession>
<protein>
    <submittedName>
        <fullName evidence="2">Uncharacterized protein</fullName>
    </submittedName>
</protein>
<sequence>MSLGLPFRLRSCMCYRHTIACMSLSIYQLLNRAYCPPAQEDLTDYSSKKRI</sequence>
<keyword evidence="3" id="KW-1185">Reference proteome</keyword>
<organism evidence="2 3">
    <name type="scientific">Gossypium arboreum</name>
    <name type="common">Tree cotton</name>
    <name type="synonym">Gossypium nanking</name>
    <dbReference type="NCBI Taxonomy" id="29729"/>
    <lineage>
        <taxon>Eukaryota</taxon>
        <taxon>Viridiplantae</taxon>
        <taxon>Streptophyta</taxon>
        <taxon>Embryophyta</taxon>
        <taxon>Tracheophyta</taxon>
        <taxon>Spermatophyta</taxon>
        <taxon>Magnoliopsida</taxon>
        <taxon>eudicotyledons</taxon>
        <taxon>Gunneridae</taxon>
        <taxon>Pentapetalae</taxon>
        <taxon>rosids</taxon>
        <taxon>malvids</taxon>
        <taxon>Malvales</taxon>
        <taxon>Malvaceae</taxon>
        <taxon>Malvoideae</taxon>
        <taxon>Gossypium</taxon>
    </lineage>
</organism>
<gene>
    <name evidence="2" type="ORF">F383_29198</name>
    <name evidence="1" type="ORF">F383_29490</name>
</gene>
<proteinExistence type="predicted"/>
<reference evidence="3" key="2">
    <citation type="submission" date="2014-09" db="EMBL/GenBank/DDBJ databases">
        <authorList>
            <person name="Mudge J."/>
            <person name="Ramaraj T."/>
            <person name="Lindquist I.E."/>
            <person name="Bharti A.K."/>
            <person name="Sundararajan A."/>
            <person name="Cameron C.T."/>
            <person name="Woodward J.E."/>
            <person name="May G.D."/>
            <person name="Brubaker C."/>
            <person name="Broadhvest J."/>
            <person name="Wilkins T.A."/>
        </authorList>
    </citation>
    <scope>NUCLEOTIDE SEQUENCE</scope>
    <source>
        <strain evidence="3">cv. AKA8401</strain>
    </source>
</reference>
<dbReference type="EMBL" id="KN423042">
    <property type="protein sequence ID" value="KHG22850.1"/>
    <property type="molecule type" value="Genomic_DNA"/>
</dbReference>
<evidence type="ECO:0000313" key="1">
    <source>
        <dbReference type="EMBL" id="KHG22850.1"/>
    </source>
</evidence>
<evidence type="ECO:0000313" key="2">
    <source>
        <dbReference type="EMBL" id="KHG23314.1"/>
    </source>
</evidence>
<reference evidence="2" key="1">
    <citation type="submission" date="2014-09" db="EMBL/GenBank/DDBJ databases">
        <title>G. arboreum L. cv. AKA8401 A2 genome assembly version 1.0.</title>
        <authorList>
            <person name="Mudge J."/>
            <person name="Ramaraj T."/>
            <person name="Lindquist I.E."/>
            <person name="Bharti A.K."/>
            <person name="Sundararajan A."/>
            <person name="Cameron C.T."/>
            <person name="Woodward J.E."/>
            <person name="May G.D."/>
            <person name="Brubaker C."/>
            <person name="Broadhvest J."/>
            <person name="Wilkins T.A."/>
        </authorList>
    </citation>
    <scope>NUCLEOTIDE SEQUENCE</scope>
</reference>
<evidence type="ECO:0000313" key="3">
    <source>
        <dbReference type="Proteomes" id="UP000032142"/>
    </source>
</evidence>
<dbReference type="Proteomes" id="UP000032142">
    <property type="component" value="Unassembled WGS sequence"/>
</dbReference>
<dbReference type="AlphaFoldDB" id="A0A0B0PFU7"/>
<name>A0A0B0PFU7_GOSAR</name>
<dbReference type="EMBL" id="KN424585">
    <property type="protein sequence ID" value="KHG23314.1"/>
    <property type="molecule type" value="Genomic_DNA"/>
</dbReference>